<feature type="transmembrane region" description="Helical" evidence="1">
    <location>
        <begin position="12"/>
        <end position="33"/>
    </location>
</feature>
<accession>A0A2K1PY56</accession>
<comment type="caution">
    <text evidence="2">The sequence shown here is derived from an EMBL/GenBank/DDBJ whole genome shotgun (WGS) entry which is preliminary data.</text>
</comment>
<dbReference type="EMBL" id="NPZB01000002">
    <property type="protein sequence ID" value="PNS07711.1"/>
    <property type="molecule type" value="Genomic_DNA"/>
</dbReference>
<dbReference type="OrthoDB" id="9803673at2"/>
<proteinExistence type="predicted"/>
<feature type="transmembrane region" description="Helical" evidence="1">
    <location>
        <begin position="78"/>
        <end position="99"/>
    </location>
</feature>
<organism evidence="2 3">
    <name type="scientific">Solilutibacter silvestris</name>
    <dbReference type="NCBI Taxonomy" id="1645665"/>
    <lineage>
        <taxon>Bacteria</taxon>
        <taxon>Pseudomonadati</taxon>
        <taxon>Pseudomonadota</taxon>
        <taxon>Gammaproteobacteria</taxon>
        <taxon>Lysobacterales</taxon>
        <taxon>Lysobacteraceae</taxon>
        <taxon>Solilutibacter</taxon>
    </lineage>
</organism>
<gene>
    <name evidence="2" type="ORF">Lysil_1887</name>
</gene>
<dbReference type="Proteomes" id="UP000236220">
    <property type="component" value="Unassembled WGS sequence"/>
</dbReference>
<evidence type="ECO:0008006" key="4">
    <source>
        <dbReference type="Google" id="ProtNLM"/>
    </source>
</evidence>
<protein>
    <recommendedName>
        <fullName evidence="4">Transmembrane protein</fullName>
    </recommendedName>
</protein>
<keyword evidence="1" id="KW-0472">Membrane</keyword>
<feature type="transmembrane region" description="Helical" evidence="1">
    <location>
        <begin position="45"/>
        <end position="66"/>
    </location>
</feature>
<feature type="transmembrane region" description="Helical" evidence="1">
    <location>
        <begin position="143"/>
        <end position="165"/>
    </location>
</feature>
<feature type="transmembrane region" description="Helical" evidence="1">
    <location>
        <begin position="119"/>
        <end position="137"/>
    </location>
</feature>
<name>A0A2K1PY56_9GAMM</name>
<keyword evidence="1" id="KW-1133">Transmembrane helix</keyword>
<dbReference type="RefSeq" id="WP_103076003.1">
    <property type="nucleotide sequence ID" value="NZ_NPZB01000002.1"/>
</dbReference>
<reference evidence="2 3" key="1">
    <citation type="submission" date="2017-08" db="EMBL/GenBank/DDBJ databases">
        <title>Lysobacter sylvestris genome.</title>
        <authorList>
            <person name="Zhang D.-C."/>
            <person name="Albuquerque L."/>
            <person name="Franca L."/>
            <person name="Froufe H.J.C."/>
            <person name="Barroso C."/>
            <person name="Egas C."/>
            <person name="Da Costa M."/>
            <person name="Margesin R."/>
        </authorList>
    </citation>
    <scope>NUCLEOTIDE SEQUENCE [LARGE SCALE GENOMIC DNA]</scope>
    <source>
        <strain evidence="2 3">AM20-91</strain>
    </source>
</reference>
<keyword evidence="1" id="KW-0812">Transmembrane</keyword>
<dbReference type="AlphaFoldDB" id="A0A2K1PY56"/>
<evidence type="ECO:0000313" key="3">
    <source>
        <dbReference type="Proteomes" id="UP000236220"/>
    </source>
</evidence>
<keyword evidence="3" id="KW-1185">Reference proteome</keyword>
<evidence type="ECO:0000313" key="2">
    <source>
        <dbReference type="EMBL" id="PNS07711.1"/>
    </source>
</evidence>
<evidence type="ECO:0000256" key="1">
    <source>
        <dbReference type="SAM" id="Phobius"/>
    </source>
</evidence>
<sequence length="196" mass="22812">MQSPQVDPQLFNHIRVLISLVAGMGLTRLLTGVARIIQHPGKKKVYWVHLGWALWMFLALINFWWWEFRLAQLHDWKFVYYVFLIVYATVYFLLCALLFPDNLDEYAGYRDYFMSRRAWIFGALATLFVLDLGDTLIKGAGYFAAYGIEYPLRAAIHVALCLMAMRSANPRFQAASVILALAYQASWILRHFETFQ</sequence>